<feature type="transmembrane region" description="Helical" evidence="1">
    <location>
        <begin position="408"/>
        <end position="433"/>
    </location>
</feature>
<keyword evidence="1" id="KW-0812">Transmembrane</keyword>
<dbReference type="RefSeq" id="WP_229776135.1">
    <property type="nucleotide sequence ID" value="NZ_BMQL01000022.1"/>
</dbReference>
<dbReference type="PANTHER" id="PTHR11328">
    <property type="entry name" value="MAJOR FACILITATOR SUPERFAMILY DOMAIN-CONTAINING PROTEIN"/>
    <property type="match status" value="1"/>
</dbReference>
<dbReference type="GO" id="GO:0008643">
    <property type="term" value="P:carbohydrate transport"/>
    <property type="evidence" value="ECO:0007669"/>
    <property type="project" value="InterPro"/>
</dbReference>
<feature type="transmembrane region" description="Helical" evidence="1">
    <location>
        <begin position="48"/>
        <end position="66"/>
    </location>
</feature>
<comment type="caution">
    <text evidence="2">The sequence shown here is derived from an EMBL/GenBank/DDBJ whole genome shotgun (WGS) entry which is preliminary data.</text>
</comment>
<keyword evidence="3" id="KW-1185">Reference proteome</keyword>
<dbReference type="GO" id="GO:0015293">
    <property type="term" value="F:symporter activity"/>
    <property type="evidence" value="ECO:0007669"/>
    <property type="project" value="InterPro"/>
</dbReference>
<dbReference type="GO" id="GO:0005886">
    <property type="term" value="C:plasma membrane"/>
    <property type="evidence" value="ECO:0007669"/>
    <property type="project" value="TreeGrafter"/>
</dbReference>
<keyword evidence="2" id="KW-0813">Transport</keyword>
<accession>A0A918CDG3</accession>
<feature type="transmembrane region" description="Helical" evidence="1">
    <location>
        <begin position="300"/>
        <end position="318"/>
    </location>
</feature>
<dbReference type="SUPFAM" id="SSF103473">
    <property type="entry name" value="MFS general substrate transporter"/>
    <property type="match status" value="1"/>
</dbReference>
<feature type="transmembrane region" description="Helical" evidence="1">
    <location>
        <begin position="118"/>
        <end position="144"/>
    </location>
</feature>
<feature type="transmembrane region" description="Helical" evidence="1">
    <location>
        <begin position="21"/>
        <end position="42"/>
    </location>
</feature>
<proteinExistence type="predicted"/>
<gene>
    <name evidence="2" type="ORF">GCM10008957_34260</name>
</gene>
<feature type="transmembrane region" description="Helical" evidence="1">
    <location>
        <begin position="181"/>
        <end position="203"/>
    </location>
</feature>
<reference evidence="2" key="1">
    <citation type="journal article" date="2014" name="Int. J. Syst. Evol. Microbiol.">
        <title>Complete genome sequence of Corynebacterium casei LMG S-19264T (=DSM 44701T), isolated from a smear-ripened cheese.</title>
        <authorList>
            <consortium name="US DOE Joint Genome Institute (JGI-PGF)"/>
            <person name="Walter F."/>
            <person name="Albersmeier A."/>
            <person name="Kalinowski J."/>
            <person name="Ruckert C."/>
        </authorList>
    </citation>
    <scope>NUCLEOTIDE SEQUENCE</scope>
    <source>
        <strain evidence="2">JCM 31311</strain>
    </source>
</reference>
<feature type="transmembrane region" description="Helical" evidence="1">
    <location>
        <begin position="233"/>
        <end position="257"/>
    </location>
</feature>
<feature type="transmembrane region" description="Helical" evidence="1">
    <location>
        <begin position="156"/>
        <end position="175"/>
    </location>
</feature>
<keyword evidence="1" id="KW-1133">Transmembrane helix</keyword>
<keyword evidence="2" id="KW-0762">Sugar transport</keyword>
<dbReference type="Pfam" id="PF13347">
    <property type="entry name" value="MFS_2"/>
    <property type="match status" value="1"/>
</dbReference>
<organism evidence="2 3">
    <name type="scientific">Deinococcus ruber</name>
    <dbReference type="NCBI Taxonomy" id="1848197"/>
    <lineage>
        <taxon>Bacteria</taxon>
        <taxon>Thermotogati</taxon>
        <taxon>Deinococcota</taxon>
        <taxon>Deinococci</taxon>
        <taxon>Deinococcales</taxon>
        <taxon>Deinococcaceae</taxon>
        <taxon>Deinococcus</taxon>
    </lineage>
</organism>
<evidence type="ECO:0000313" key="3">
    <source>
        <dbReference type="Proteomes" id="UP000603865"/>
    </source>
</evidence>
<evidence type="ECO:0000256" key="1">
    <source>
        <dbReference type="SAM" id="Phobius"/>
    </source>
</evidence>
<evidence type="ECO:0000313" key="2">
    <source>
        <dbReference type="EMBL" id="GGR18769.1"/>
    </source>
</evidence>
<feature type="transmembrane region" description="Helical" evidence="1">
    <location>
        <begin position="87"/>
        <end position="106"/>
    </location>
</feature>
<keyword evidence="1" id="KW-0472">Membrane</keyword>
<feature type="transmembrane region" description="Helical" evidence="1">
    <location>
        <begin position="324"/>
        <end position="347"/>
    </location>
</feature>
<feature type="transmembrane region" description="Helical" evidence="1">
    <location>
        <begin position="367"/>
        <end position="388"/>
    </location>
</feature>
<dbReference type="Gene3D" id="1.20.1250.20">
    <property type="entry name" value="MFS general substrate transporter like domains"/>
    <property type="match status" value="1"/>
</dbReference>
<dbReference type="InterPro" id="IPR039672">
    <property type="entry name" value="MFS_2"/>
</dbReference>
<sequence>MNDDAAAAVTVSTPRQRTLYAVMNLGMTIPAQTGASFLLAFYVDYKKLDPTLAATALTIFTVYNALKNPVFGYLSDRTRSRWGRRIPYIRFGTLPLLMTFTLLFMAPFDGRTQPGALLAYLTVVWVLWESASAAVSTGYLGLLPEMFQSYPERTNVALRMNLVQTVGLLIALALPPLLSQLLGWGTMAGLFAVISGLSIWVGYRGLYERAESQQALALPLLAALRATFGNRSFLTVVAAQTMRFIATGTLAAGMFFFTTYSLGIRSGGLTSVLLGSAFVTAGLALWPWQRFVASRFDARTTLMLAFGLTALAVVPLRFVHSIPAVIATTMLIGVGLAGMILMGDVILSDVIDEDELKTGQRREGMYFGMSGLITTLGSALIALCFGWVSRTYGYDPKLSVQPASVGEGFRVFMTAPPIIGAGLALVLLAFYPLHGARLREVRLAAAQKRAALDHVAEPGHSVP</sequence>
<dbReference type="Proteomes" id="UP000603865">
    <property type="component" value="Unassembled WGS sequence"/>
</dbReference>
<dbReference type="EMBL" id="BMQL01000022">
    <property type="protein sequence ID" value="GGR18769.1"/>
    <property type="molecule type" value="Genomic_DNA"/>
</dbReference>
<dbReference type="InterPro" id="IPR036259">
    <property type="entry name" value="MFS_trans_sf"/>
</dbReference>
<name>A0A918CDG3_9DEIO</name>
<dbReference type="AlphaFoldDB" id="A0A918CDG3"/>
<reference evidence="2" key="2">
    <citation type="submission" date="2020-09" db="EMBL/GenBank/DDBJ databases">
        <authorList>
            <person name="Sun Q."/>
            <person name="Ohkuma M."/>
        </authorList>
    </citation>
    <scope>NUCLEOTIDE SEQUENCE</scope>
    <source>
        <strain evidence="2">JCM 31311</strain>
    </source>
</reference>
<dbReference type="PANTHER" id="PTHR11328:SF24">
    <property type="entry name" value="MAJOR FACILITATOR SUPERFAMILY (MFS) PROFILE DOMAIN-CONTAINING PROTEIN"/>
    <property type="match status" value="1"/>
</dbReference>
<protein>
    <submittedName>
        <fullName evidence="2">Sugar transporter</fullName>
    </submittedName>
</protein>
<feature type="transmembrane region" description="Helical" evidence="1">
    <location>
        <begin position="269"/>
        <end position="288"/>
    </location>
</feature>